<feature type="transmembrane region" description="Helical" evidence="7">
    <location>
        <begin position="509"/>
        <end position="528"/>
    </location>
</feature>
<evidence type="ECO:0000256" key="5">
    <source>
        <dbReference type="ARBA" id="ARBA00023136"/>
    </source>
</evidence>
<dbReference type="GO" id="GO:0035652">
    <property type="term" value="P:clathrin-coated vesicle cargo loading"/>
    <property type="evidence" value="ECO:0007669"/>
    <property type="project" value="EnsemblFungi"/>
</dbReference>
<feature type="transmembrane region" description="Helical" evidence="7">
    <location>
        <begin position="355"/>
        <end position="379"/>
    </location>
</feature>
<evidence type="ECO:0000256" key="7">
    <source>
        <dbReference type="SAM" id="Phobius"/>
    </source>
</evidence>
<gene>
    <name evidence="8" type="ORF">UCREL1_11801</name>
</gene>
<sequence>MSEFSHQQLTAPKEEEKNDDEDWQTMPAYAPYDIYDDDDRLVAKEHDVEEDEKYGYAGLGGAGKGYTKVLDDDDAESETSMDDNTRYLFNNVKSTALTETDEEQRDAVSQLQATKDLLTEGQRIAYVGVTRLELFEMVKAAESIECPKKIKKDIQMAAEAMKMWSQKIMVRLYAHMEINQAEQVMIEQLAEHGVMPQDLTPVLMHNARVKNPMAEKSPSTPTSSLLSPRQSISSSIPEESASPAPPPYESHDGEDMPEVKTPSQLPQTAKIDIDLRWTVLCDLFLVLIADSIYDARSRALLEGVGKNLEIPWIDICRFEKRVTDALEMQQQAEKENWNEDEHLENRRKMALKRRYVMMGLATVGGGLVIGLSAGLMAPLIGAGLATGFTAIGVGGTSSFLAGAGGAAIITSGAAASGSIMGGRAANRRTGAVKTFEYRPLHNNKRVNLVVTISGWLSSKHDDIRLPFSTIDPIMGDIYSILWEPEMLTSMGDTINILATEAVTQSLQQVLGATVLMSLMAALQLPIVLSKLSYLVDNPWAVSLDRAWSAGLILADSLIDRNLGTRPITLVGYSLGARVIFSCLLELARKGAYGLVQNVYMFGSPVVVKREEFLRCRTIVAGRWVNGYNKTDWILGYLFRLTNGGIRRVAGLATVDDVPGLENMDCTEFVVGHMEYRTSMPRLLRECGWVVESDEFVEIEDPDPENHQERQREIINEIEEARRELEKEENAKKSGGGGGSGKWGIFGRKKKAARAEWEVYEDKDKDKDRDGKDDHRGPTGGDPSRTEDRHGNNHGVLFDVDAIRAELAMEEQEQQLRPKELQSTLPPMVLQSPPRDSIRETRSADGTLERGGGGGNSNNAWGGYHSPDNDEVHMTFDTAFHDPVSSSPDYRPPPPAKDNNNNNNNHAHYAREPSSSISSGRPEIRTANTVPNVALADPWAELDDEDFGKEKEIEMTFA</sequence>
<feature type="region of interest" description="Disordered" evidence="6">
    <location>
        <begin position="1"/>
        <end position="26"/>
    </location>
</feature>
<feature type="compositionally biased region" description="Gly residues" evidence="6">
    <location>
        <begin position="733"/>
        <end position="743"/>
    </location>
</feature>
<evidence type="ECO:0000313" key="8">
    <source>
        <dbReference type="EMBL" id="EMR61274.1"/>
    </source>
</evidence>
<evidence type="ECO:0000256" key="3">
    <source>
        <dbReference type="ARBA" id="ARBA00022692"/>
    </source>
</evidence>
<reference evidence="9" key="1">
    <citation type="journal article" date="2013" name="Genome Announc.">
        <title>Draft genome sequence of the grapevine dieback fungus Eutypa lata UCR-EL1.</title>
        <authorList>
            <person name="Blanco-Ulate B."/>
            <person name="Rolshausen P.E."/>
            <person name="Cantu D."/>
        </authorList>
    </citation>
    <scope>NUCLEOTIDE SEQUENCE [LARGE SCALE GENOMIC DNA]</scope>
    <source>
        <strain evidence="9">UCR-EL1</strain>
    </source>
</reference>
<keyword evidence="9" id="KW-1185">Reference proteome</keyword>
<comment type="similarity">
    <text evidence="2">Belongs to the TMCO4 family.</text>
</comment>
<feature type="transmembrane region" description="Helical" evidence="7">
    <location>
        <begin position="399"/>
        <end position="419"/>
    </location>
</feature>
<evidence type="ECO:0000256" key="2">
    <source>
        <dbReference type="ARBA" id="ARBA00009824"/>
    </source>
</evidence>
<dbReference type="AlphaFoldDB" id="M7S5C9"/>
<evidence type="ECO:0000313" key="9">
    <source>
        <dbReference type="Proteomes" id="UP000012174"/>
    </source>
</evidence>
<dbReference type="GO" id="GO:0016020">
    <property type="term" value="C:membrane"/>
    <property type="evidence" value="ECO:0007669"/>
    <property type="project" value="UniProtKB-SubCell"/>
</dbReference>
<dbReference type="PANTHER" id="PTHR17920:SF3">
    <property type="entry name" value="TRANSMEMBRANE AND COILED-COIL DOMAIN-CONTAINING PROTEIN 4"/>
    <property type="match status" value="1"/>
</dbReference>
<dbReference type="KEGG" id="ela:UCREL1_11801"/>
<organism evidence="8 9">
    <name type="scientific">Eutypa lata (strain UCR-EL1)</name>
    <name type="common">Grapevine dieback disease fungus</name>
    <name type="synonym">Eutypa armeniacae</name>
    <dbReference type="NCBI Taxonomy" id="1287681"/>
    <lineage>
        <taxon>Eukaryota</taxon>
        <taxon>Fungi</taxon>
        <taxon>Dikarya</taxon>
        <taxon>Ascomycota</taxon>
        <taxon>Pezizomycotina</taxon>
        <taxon>Sordariomycetes</taxon>
        <taxon>Xylariomycetidae</taxon>
        <taxon>Xylariales</taxon>
        <taxon>Diatrypaceae</taxon>
        <taxon>Eutypa</taxon>
    </lineage>
</organism>
<dbReference type="HOGENOM" id="CLU_001695_2_2_1"/>
<keyword evidence="4 7" id="KW-1133">Transmembrane helix</keyword>
<evidence type="ECO:0000256" key="4">
    <source>
        <dbReference type="ARBA" id="ARBA00022989"/>
    </source>
</evidence>
<feature type="compositionally biased region" description="Low complexity" evidence="6">
    <location>
        <begin position="217"/>
        <end position="242"/>
    </location>
</feature>
<dbReference type="Proteomes" id="UP000012174">
    <property type="component" value="Unassembled WGS sequence"/>
</dbReference>
<dbReference type="InterPro" id="IPR029058">
    <property type="entry name" value="AB_hydrolase_fold"/>
</dbReference>
<protein>
    <submittedName>
        <fullName evidence="8">Putative duf726 domain protein</fullName>
    </submittedName>
</protein>
<proteinExistence type="inferred from homology"/>
<dbReference type="GO" id="GO:0035650">
    <property type="term" value="F:AP-1 adaptor complex binding"/>
    <property type="evidence" value="ECO:0007669"/>
    <property type="project" value="EnsemblFungi"/>
</dbReference>
<dbReference type="EMBL" id="KB707667">
    <property type="protein sequence ID" value="EMR61274.1"/>
    <property type="molecule type" value="Genomic_DNA"/>
</dbReference>
<comment type="subcellular location">
    <subcellularLocation>
        <location evidence="1">Membrane</location>
        <topology evidence="1">Multi-pass membrane protein</topology>
    </subcellularLocation>
</comment>
<feature type="compositionally biased region" description="Polar residues" evidence="6">
    <location>
        <begin position="1"/>
        <end position="10"/>
    </location>
</feature>
<keyword evidence="5 7" id="KW-0472">Membrane</keyword>
<dbReference type="InterPro" id="IPR007941">
    <property type="entry name" value="DUF726"/>
</dbReference>
<evidence type="ECO:0000256" key="1">
    <source>
        <dbReference type="ARBA" id="ARBA00004141"/>
    </source>
</evidence>
<dbReference type="PANTHER" id="PTHR17920">
    <property type="entry name" value="TRANSMEMBRANE AND COILED-COIL DOMAIN-CONTAINING PROTEIN 4 TMCO4"/>
    <property type="match status" value="1"/>
</dbReference>
<feature type="compositionally biased region" description="Basic and acidic residues" evidence="6">
    <location>
        <begin position="752"/>
        <end position="776"/>
    </location>
</feature>
<dbReference type="eggNOG" id="KOG2385">
    <property type="taxonomic scope" value="Eukaryota"/>
</dbReference>
<accession>M7S5C9</accession>
<dbReference type="Pfam" id="PF05277">
    <property type="entry name" value="DUF726"/>
    <property type="match status" value="1"/>
</dbReference>
<keyword evidence="3 7" id="KW-0812">Transmembrane</keyword>
<feature type="region of interest" description="Disordered" evidence="6">
    <location>
        <begin position="212"/>
        <end position="264"/>
    </location>
</feature>
<feature type="compositionally biased region" description="Basic and acidic residues" evidence="6">
    <location>
        <begin position="249"/>
        <end position="258"/>
    </location>
</feature>
<evidence type="ECO:0000256" key="6">
    <source>
        <dbReference type="SAM" id="MobiDB-lite"/>
    </source>
</evidence>
<dbReference type="STRING" id="1287681.M7S5C9"/>
<dbReference type="OrthoDB" id="277931at2759"/>
<name>M7S5C9_EUTLA</name>
<dbReference type="SUPFAM" id="SSF53474">
    <property type="entry name" value="alpha/beta-Hydrolases"/>
    <property type="match status" value="1"/>
</dbReference>
<dbReference type="OMA" id="KEVGWEV"/>
<feature type="region of interest" description="Disordered" evidence="6">
    <location>
        <begin position="723"/>
        <end position="922"/>
    </location>
</feature>